<name>A0A1Q2L230_9BACL</name>
<dbReference type="Proteomes" id="UP000188184">
    <property type="component" value="Chromosome"/>
</dbReference>
<gene>
    <name evidence="1" type="ORF">B0X71_16060</name>
</gene>
<dbReference type="InterPro" id="IPR004304">
    <property type="entry name" value="FmdA_AmdA"/>
</dbReference>
<evidence type="ECO:0000313" key="2">
    <source>
        <dbReference type="Proteomes" id="UP000188184"/>
    </source>
</evidence>
<protein>
    <submittedName>
        <fullName evidence="1">Acetamidase</fullName>
    </submittedName>
</protein>
<sequence>MNTVAKKDAVYAFSAANEPVLHVSPGSTVTLETYDCFTDQIQSADQEVAAIDWDRINPATGPVFVEGAKPGDVLRVSIDKLEIGSQGVMVTGPDLGVMGHRMEKMESKIIPIENGKAVFSDQIHLPLNPMIGVIGVAPEGKPVSCGTPGAHGGNMDTKEITEGAAVYFPVFTEGALFAAGDFHAAMGDGEISVSGIEVPGRVTVTLDLTEGLHLNYPLLANKDGIALLVSAMTLDEAVKIATEEMIDLLLPHTDLSVSEMTMLMSAACHVQVSQVVDPLMTVRFFVPQHILDSLTIRLLSGRESESSDF</sequence>
<dbReference type="Gene3D" id="2.40.10.120">
    <property type="match status" value="1"/>
</dbReference>
<proteinExistence type="predicted"/>
<reference evidence="1 2" key="1">
    <citation type="submission" date="2017-02" db="EMBL/GenBank/DDBJ databases">
        <title>The complete genomic sequence of a novel cold adapted crude oil-degrading bacterium Planococcus qaidamina Y42.</title>
        <authorList>
            <person name="Yang R."/>
        </authorList>
    </citation>
    <scope>NUCLEOTIDE SEQUENCE [LARGE SCALE GENOMIC DNA]</scope>
    <source>
        <strain evidence="1 2">Y42</strain>
    </source>
</reference>
<accession>A0A1Q2L230</accession>
<dbReference type="SUPFAM" id="SSF141130">
    <property type="entry name" value="Acetamidase/Formamidase-like"/>
    <property type="match status" value="1"/>
</dbReference>
<keyword evidence="2" id="KW-1185">Reference proteome</keyword>
<dbReference type="PANTHER" id="PTHR31891">
    <property type="entry name" value="FORMAMIDASE C869.04-RELATED"/>
    <property type="match status" value="1"/>
</dbReference>
<dbReference type="Gene3D" id="2.60.120.580">
    <property type="entry name" value="Acetamidase/Formamidase-like domains"/>
    <property type="match status" value="1"/>
</dbReference>
<organism evidence="1 2">
    <name type="scientific">Planococcus lenghuensis</name>
    <dbReference type="NCBI Taxonomy" id="2213202"/>
    <lineage>
        <taxon>Bacteria</taxon>
        <taxon>Bacillati</taxon>
        <taxon>Bacillota</taxon>
        <taxon>Bacilli</taxon>
        <taxon>Bacillales</taxon>
        <taxon>Caryophanaceae</taxon>
        <taxon>Planococcus</taxon>
    </lineage>
</organism>
<dbReference type="Gene3D" id="3.10.28.20">
    <property type="entry name" value="Acetamidase/Formamidase-like domains"/>
    <property type="match status" value="1"/>
</dbReference>
<dbReference type="KEGG" id="pmar:B0X71_16060"/>
<dbReference type="Pfam" id="PF03069">
    <property type="entry name" value="FmdA_AmdA"/>
    <property type="match status" value="2"/>
</dbReference>
<evidence type="ECO:0000313" key="1">
    <source>
        <dbReference type="EMBL" id="AQQ54466.1"/>
    </source>
</evidence>
<dbReference type="PANTHER" id="PTHR31891:SF1">
    <property type="entry name" value="FORMAMIDASE C869.04-RELATED"/>
    <property type="match status" value="1"/>
</dbReference>
<dbReference type="OrthoDB" id="9811740at2"/>
<dbReference type="RefSeq" id="WP_077590359.1">
    <property type="nucleotide sequence ID" value="NZ_CP019640.1"/>
</dbReference>
<dbReference type="AlphaFoldDB" id="A0A1Q2L230"/>
<dbReference type="EMBL" id="CP019640">
    <property type="protein sequence ID" value="AQQ54466.1"/>
    <property type="molecule type" value="Genomic_DNA"/>
</dbReference>
<dbReference type="GO" id="GO:0016811">
    <property type="term" value="F:hydrolase activity, acting on carbon-nitrogen (but not peptide) bonds, in linear amides"/>
    <property type="evidence" value="ECO:0007669"/>
    <property type="project" value="InterPro"/>
</dbReference>